<feature type="chain" id="PRO_5043934190" evidence="1">
    <location>
        <begin position="17"/>
        <end position="70"/>
    </location>
</feature>
<organism evidence="2 3">
    <name type="scientific">Paramarasmius palmivorus</name>
    <dbReference type="NCBI Taxonomy" id="297713"/>
    <lineage>
        <taxon>Eukaryota</taxon>
        <taxon>Fungi</taxon>
        <taxon>Dikarya</taxon>
        <taxon>Basidiomycota</taxon>
        <taxon>Agaricomycotina</taxon>
        <taxon>Agaricomycetes</taxon>
        <taxon>Agaricomycetidae</taxon>
        <taxon>Agaricales</taxon>
        <taxon>Marasmiineae</taxon>
        <taxon>Marasmiaceae</taxon>
        <taxon>Paramarasmius</taxon>
    </lineage>
</organism>
<protein>
    <submittedName>
        <fullName evidence="2">Uncharacterized protein</fullName>
    </submittedName>
</protein>
<evidence type="ECO:0000256" key="1">
    <source>
        <dbReference type="SAM" id="SignalP"/>
    </source>
</evidence>
<proteinExistence type="predicted"/>
<evidence type="ECO:0000313" key="2">
    <source>
        <dbReference type="EMBL" id="KAK7033926.1"/>
    </source>
</evidence>
<name>A0AAW0C436_9AGAR</name>
<evidence type="ECO:0000313" key="3">
    <source>
        <dbReference type="Proteomes" id="UP001383192"/>
    </source>
</evidence>
<keyword evidence="1" id="KW-0732">Signal</keyword>
<comment type="caution">
    <text evidence="2">The sequence shown here is derived from an EMBL/GenBank/DDBJ whole genome shotgun (WGS) entry which is preliminary data.</text>
</comment>
<dbReference type="EMBL" id="JAYKXP010000059">
    <property type="protein sequence ID" value="KAK7033926.1"/>
    <property type="molecule type" value="Genomic_DNA"/>
</dbReference>
<accession>A0AAW0C436</accession>
<dbReference type="AlphaFoldDB" id="A0AAW0C436"/>
<keyword evidence="3" id="KW-1185">Reference proteome</keyword>
<gene>
    <name evidence="2" type="ORF">VNI00_012550</name>
</gene>
<dbReference type="Proteomes" id="UP001383192">
    <property type="component" value="Unassembled WGS sequence"/>
</dbReference>
<reference evidence="2 3" key="1">
    <citation type="submission" date="2024-01" db="EMBL/GenBank/DDBJ databases">
        <title>A draft genome for a cacao thread blight-causing isolate of Paramarasmius palmivorus.</title>
        <authorList>
            <person name="Baruah I.K."/>
            <person name="Bukari Y."/>
            <person name="Amoako-Attah I."/>
            <person name="Meinhardt L.W."/>
            <person name="Bailey B.A."/>
            <person name="Cohen S.P."/>
        </authorList>
    </citation>
    <scope>NUCLEOTIDE SEQUENCE [LARGE SCALE GENOMIC DNA]</scope>
    <source>
        <strain evidence="2 3">GH-12</strain>
    </source>
</reference>
<feature type="signal peptide" evidence="1">
    <location>
        <begin position="1"/>
        <end position="16"/>
    </location>
</feature>
<sequence>MLQLLAALVFVSTVYSQDLGVPLSWRKFSNDRPLEERISIAQNGINEILPQLDSSTAEFTGEQYGTSTSR</sequence>